<reference evidence="1" key="2">
    <citation type="journal article" date="2015" name="Fish Shellfish Immunol.">
        <title>Early steps in the European eel (Anguilla anguilla)-Vibrio vulnificus interaction in the gills: Role of the RtxA13 toxin.</title>
        <authorList>
            <person name="Callol A."/>
            <person name="Pajuelo D."/>
            <person name="Ebbesson L."/>
            <person name="Teles M."/>
            <person name="MacKenzie S."/>
            <person name="Amaro C."/>
        </authorList>
    </citation>
    <scope>NUCLEOTIDE SEQUENCE</scope>
</reference>
<proteinExistence type="predicted"/>
<accession>A0A0E9P776</accession>
<dbReference type="EMBL" id="GBXM01108697">
    <property type="protein sequence ID" value="JAG99879.1"/>
    <property type="molecule type" value="Transcribed_RNA"/>
</dbReference>
<protein>
    <submittedName>
        <fullName evidence="1">Uncharacterized protein</fullName>
    </submittedName>
</protein>
<dbReference type="AlphaFoldDB" id="A0A0E9P776"/>
<reference evidence="1" key="1">
    <citation type="submission" date="2014-11" db="EMBL/GenBank/DDBJ databases">
        <authorList>
            <person name="Amaro Gonzalez C."/>
        </authorList>
    </citation>
    <scope>NUCLEOTIDE SEQUENCE</scope>
</reference>
<evidence type="ECO:0000313" key="1">
    <source>
        <dbReference type="EMBL" id="JAG99879.1"/>
    </source>
</evidence>
<name>A0A0E9P776_ANGAN</name>
<organism evidence="1">
    <name type="scientific">Anguilla anguilla</name>
    <name type="common">European freshwater eel</name>
    <name type="synonym">Muraena anguilla</name>
    <dbReference type="NCBI Taxonomy" id="7936"/>
    <lineage>
        <taxon>Eukaryota</taxon>
        <taxon>Metazoa</taxon>
        <taxon>Chordata</taxon>
        <taxon>Craniata</taxon>
        <taxon>Vertebrata</taxon>
        <taxon>Euteleostomi</taxon>
        <taxon>Actinopterygii</taxon>
        <taxon>Neopterygii</taxon>
        <taxon>Teleostei</taxon>
        <taxon>Anguilliformes</taxon>
        <taxon>Anguillidae</taxon>
        <taxon>Anguilla</taxon>
    </lineage>
</organism>
<sequence>MFIIWGLSSHFLFYNIAVPLVTCRLPALHL</sequence>